<dbReference type="InterPro" id="IPR011057">
    <property type="entry name" value="Mss4-like_sf"/>
</dbReference>
<name>A0A4Q9VU45_9HYPH</name>
<comment type="caution">
    <text evidence="6">The sequence shown here is derived from an EMBL/GenBank/DDBJ whole genome shotgun (WGS) entry which is preliminary data.</text>
</comment>
<organism evidence="6 7">
    <name type="scientific">Siculibacillus lacustris</name>
    <dbReference type="NCBI Taxonomy" id="1549641"/>
    <lineage>
        <taxon>Bacteria</taxon>
        <taxon>Pseudomonadati</taxon>
        <taxon>Pseudomonadota</taxon>
        <taxon>Alphaproteobacteria</taxon>
        <taxon>Hyphomicrobiales</taxon>
        <taxon>Ancalomicrobiaceae</taxon>
        <taxon>Siculibacillus</taxon>
    </lineage>
</organism>
<evidence type="ECO:0000256" key="2">
    <source>
        <dbReference type="ARBA" id="ARBA00022723"/>
    </source>
</evidence>
<dbReference type="GO" id="GO:0046872">
    <property type="term" value="F:metal ion binding"/>
    <property type="evidence" value="ECO:0007669"/>
    <property type="project" value="UniProtKB-KW"/>
</dbReference>
<reference evidence="6 7" key="1">
    <citation type="submission" date="2019-02" db="EMBL/GenBank/DDBJ databases">
        <title>Siculibacillus lacustris gen. nov., sp. nov., a new rosette-forming bacterium isolated from a freshwater crater lake (Lake St. Ana, Romania).</title>
        <authorList>
            <person name="Felfoldi T."/>
            <person name="Marton Z."/>
            <person name="Szabo A."/>
            <person name="Mentes A."/>
            <person name="Boka K."/>
            <person name="Marialigeti K."/>
            <person name="Mathe I."/>
            <person name="Koncz M."/>
            <person name="Schumann P."/>
            <person name="Toth E."/>
        </authorList>
    </citation>
    <scope>NUCLEOTIDE SEQUENCE [LARGE SCALE GENOMIC DNA]</scope>
    <source>
        <strain evidence="6 7">SA-279</strain>
    </source>
</reference>
<dbReference type="SUPFAM" id="SSF51316">
    <property type="entry name" value="Mss4-like"/>
    <property type="match status" value="1"/>
</dbReference>
<sequence>MTRPFTGGCACGALRYEITAEPSMAFACQCRQCQHDSGTGHASILNFPRAEAVVHGDATRWSEVGDLGTVKTHAFCPTCGSKVFTTFPDLPDFFAVRAASLDDPSRFQPTMVLWTASAQPWDRIDPELTAFEKMPPR</sequence>
<dbReference type="PANTHER" id="PTHR33337">
    <property type="entry name" value="GFA DOMAIN-CONTAINING PROTEIN"/>
    <property type="match status" value="1"/>
</dbReference>
<dbReference type="EMBL" id="SJFN01000010">
    <property type="protein sequence ID" value="TBW38653.1"/>
    <property type="molecule type" value="Genomic_DNA"/>
</dbReference>
<evidence type="ECO:0000313" key="7">
    <source>
        <dbReference type="Proteomes" id="UP000292781"/>
    </source>
</evidence>
<comment type="similarity">
    <text evidence="1">Belongs to the Gfa family.</text>
</comment>
<gene>
    <name evidence="6" type="ORF">EYW49_08105</name>
</gene>
<evidence type="ECO:0000313" key="6">
    <source>
        <dbReference type="EMBL" id="TBW38653.1"/>
    </source>
</evidence>
<accession>A0A4Q9VU45</accession>
<dbReference type="GO" id="GO:0016846">
    <property type="term" value="F:carbon-sulfur lyase activity"/>
    <property type="evidence" value="ECO:0007669"/>
    <property type="project" value="InterPro"/>
</dbReference>
<dbReference type="RefSeq" id="WP_131308046.1">
    <property type="nucleotide sequence ID" value="NZ_SJFN01000010.1"/>
</dbReference>
<keyword evidence="2" id="KW-0479">Metal-binding</keyword>
<dbReference type="AlphaFoldDB" id="A0A4Q9VU45"/>
<keyword evidence="7" id="KW-1185">Reference proteome</keyword>
<evidence type="ECO:0000259" key="5">
    <source>
        <dbReference type="PROSITE" id="PS51891"/>
    </source>
</evidence>
<dbReference type="Pfam" id="PF04828">
    <property type="entry name" value="GFA"/>
    <property type="match status" value="1"/>
</dbReference>
<proteinExistence type="inferred from homology"/>
<dbReference type="OrthoDB" id="9807246at2"/>
<evidence type="ECO:0000256" key="4">
    <source>
        <dbReference type="ARBA" id="ARBA00023239"/>
    </source>
</evidence>
<evidence type="ECO:0000256" key="1">
    <source>
        <dbReference type="ARBA" id="ARBA00005495"/>
    </source>
</evidence>
<keyword evidence="4" id="KW-0456">Lyase</keyword>
<protein>
    <submittedName>
        <fullName evidence="6">GFA family protein</fullName>
    </submittedName>
</protein>
<dbReference type="PANTHER" id="PTHR33337:SF40">
    <property type="entry name" value="CENP-V_GFA DOMAIN-CONTAINING PROTEIN-RELATED"/>
    <property type="match status" value="1"/>
</dbReference>
<evidence type="ECO:0000256" key="3">
    <source>
        <dbReference type="ARBA" id="ARBA00022833"/>
    </source>
</evidence>
<dbReference type="Proteomes" id="UP000292781">
    <property type="component" value="Unassembled WGS sequence"/>
</dbReference>
<keyword evidence="3" id="KW-0862">Zinc</keyword>
<dbReference type="PROSITE" id="PS51891">
    <property type="entry name" value="CENP_V_GFA"/>
    <property type="match status" value="1"/>
</dbReference>
<dbReference type="InterPro" id="IPR006913">
    <property type="entry name" value="CENP-V/GFA"/>
</dbReference>
<dbReference type="Gene3D" id="3.90.1590.10">
    <property type="entry name" value="glutathione-dependent formaldehyde- activating enzyme (gfa)"/>
    <property type="match status" value="1"/>
</dbReference>
<feature type="domain" description="CENP-V/GFA" evidence="5">
    <location>
        <begin position="5"/>
        <end position="122"/>
    </location>
</feature>